<sequence>MDERQPILQKNTFDACKENDLLSASLAIKSPLKTAKGIKTVRQTSKKLVIVRINDCHKRKSIHEKAYSDIERYLESSIPGDLPDVVKNIATEQSRKVKEETHTRLNDKLLALEQKGHVNNKQKPPSNFIKNISSRVLDEHEKTVLSYGMKQSLAPKRLPTAKIPASVESAIYRENLSAEAKETVRAKVASTLQTSQKPVSNLTKAEREALSKLRKDDSIVITPADKANIIKKPLYSKLRCSVAQAPKLYDFITKIQAETISATHELVSFDVKSLFTRKDHRDIIWRYNKRVHAKRIRQSADAADLAERLQQSFTKPWPNANPTEIPDVGEIEHLLKNDTSPPLPSIGQIKATLKHLNPRKATGSDEIPPWLLKRYHEELAPVIHNIICSSISQAKYSTLYKHALVTPVPKIFPPNDMDNDFRQISVLPQLAKVLESIQLKLNKGDLKIKDNQHAFTHGRSTVSALASITQNWFNKTENSRDGRMGIHALFIDFCKAFDLVDHGLLLRKLAKMNVSKSFWLWTRSFLEGRSQQVKLQGTLSSIRPCPSGVPQGSVISPTLFNVHVDDLEDCIPNYLDINTHNNMQKVLDAINDWVFGLTIPLNGTPTLTKLQGGQTNAYSTYECRRADLPTNVGLTCYESKLRPVLEYAAPIWGGLPQYLTDELEKQRRDKLSIREYEKIINDETHPWRKYIPDMYNGSFYQQLHGTAMGSPVSVVVAEIVMQRLEERALSSYPNPPPFWFRYVNDTLTSVDKHQKNDFVDHLNKQNPSLQFTMEPEKDGKIAFLDCTITRDGNSLRTSVYRKPTSTSRLLDNSFYHPTSHKSATIATLVKRAHAVCSSSETLEEEMQHLDKVFTINKYSKPFVNN</sequence>
<feature type="non-terminal residue" evidence="1">
    <location>
        <position position="865"/>
    </location>
</feature>
<dbReference type="InterPro" id="IPR000477">
    <property type="entry name" value="RT_dom"/>
</dbReference>
<dbReference type="CDD" id="cd00304">
    <property type="entry name" value="RT_like"/>
    <property type="match status" value="1"/>
</dbReference>
<accession>A0A7D9LKX8</accession>
<keyword evidence="2" id="KW-1185">Reference proteome</keyword>
<dbReference type="InterPro" id="IPR058912">
    <property type="entry name" value="HTH_animal"/>
</dbReference>
<dbReference type="Proteomes" id="UP001152795">
    <property type="component" value="Unassembled WGS sequence"/>
</dbReference>
<dbReference type="EMBL" id="CACRXK020018751">
    <property type="protein sequence ID" value="CAB4032852.1"/>
    <property type="molecule type" value="Genomic_DNA"/>
</dbReference>
<evidence type="ECO:0000313" key="1">
    <source>
        <dbReference type="EMBL" id="CAB4032852.1"/>
    </source>
</evidence>
<dbReference type="PANTHER" id="PTHR21301">
    <property type="entry name" value="REVERSE TRANSCRIPTASE"/>
    <property type="match status" value="1"/>
</dbReference>
<dbReference type="PROSITE" id="PS50878">
    <property type="entry name" value="RT_POL"/>
    <property type="match status" value="1"/>
</dbReference>
<comment type="caution">
    <text evidence="1">The sequence shown here is derived from an EMBL/GenBank/DDBJ whole genome shotgun (WGS) entry which is preliminary data.</text>
</comment>
<dbReference type="Pfam" id="PF00078">
    <property type="entry name" value="RVT_1"/>
    <property type="match status" value="1"/>
</dbReference>
<dbReference type="PANTHER" id="PTHR21301:SF10">
    <property type="entry name" value="REVERSE TRANSCRIPTASE DOMAIN-CONTAINING PROTEIN"/>
    <property type="match status" value="1"/>
</dbReference>
<dbReference type="OrthoDB" id="411378at2759"/>
<name>A0A7D9LKX8_PARCT</name>
<dbReference type="SUPFAM" id="SSF56672">
    <property type="entry name" value="DNA/RNA polymerases"/>
    <property type="match status" value="1"/>
</dbReference>
<evidence type="ECO:0000313" key="2">
    <source>
        <dbReference type="Proteomes" id="UP001152795"/>
    </source>
</evidence>
<reference evidence="1" key="1">
    <citation type="submission" date="2020-04" db="EMBL/GenBank/DDBJ databases">
        <authorList>
            <person name="Alioto T."/>
            <person name="Alioto T."/>
            <person name="Gomez Garrido J."/>
        </authorList>
    </citation>
    <scope>NUCLEOTIDE SEQUENCE</scope>
    <source>
        <strain evidence="1">A484AB</strain>
    </source>
</reference>
<protein>
    <submittedName>
        <fullName evidence="1">Uncharacterized protein</fullName>
    </submittedName>
</protein>
<dbReference type="AlphaFoldDB" id="A0A7D9LKX8"/>
<gene>
    <name evidence="1" type="ORF">PACLA_8A048982</name>
</gene>
<dbReference type="InterPro" id="IPR043502">
    <property type="entry name" value="DNA/RNA_pol_sf"/>
</dbReference>
<dbReference type="Pfam" id="PF26215">
    <property type="entry name" value="HTH_animal"/>
    <property type="match status" value="1"/>
</dbReference>
<proteinExistence type="predicted"/>
<organism evidence="1 2">
    <name type="scientific">Paramuricea clavata</name>
    <name type="common">Red gorgonian</name>
    <name type="synonym">Violescent sea-whip</name>
    <dbReference type="NCBI Taxonomy" id="317549"/>
    <lineage>
        <taxon>Eukaryota</taxon>
        <taxon>Metazoa</taxon>
        <taxon>Cnidaria</taxon>
        <taxon>Anthozoa</taxon>
        <taxon>Octocorallia</taxon>
        <taxon>Malacalcyonacea</taxon>
        <taxon>Plexauridae</taxon>
        <taxon>Paramuricea</taxon>
    </lineage>
</organism>